<comment type="function">
    <text evidence="5">Modulates RecA activity.</text>
</comment>
<feature type="domain" description="RecX second three-helical" evidence="6">
    <location>
        <begin position="105"/>
        <end position="145"/>
    </location>
</feature>
<sequence>MRLLRIEPAGRGRYLLHFEDGRTRKVYENALINRCLKPGAEISEEELGEMLRESAQEKARIRGAAMTGKRAYSKRELREKLEAKGESPEAAAEAADWLEKLGAVNDAEYAGAIVNRYSGRGYGERRLREELRRRGVPRELWEEALNGAQAPEESVDKLIAQKLRGKQPDRKELGKVTEALLRRGFAWEEIAAGLRRYGEDVTD</sequence>
<dbReference type="InterPro" id="IPR036388">
    <property type="entry name" value="WH-like_DNA-bd_sf"/>
</dbReference>
<protein>
    <recommendedName>
        <fullName evidence="3 5">Regulatory protein RecX</fullName>
    </recommendedName>
</protein>
<dbReference type="InterPro" id="IPR003783">
    <property type="entry name" value="Regulatory_RecX"/>
</dbReference>
<dbReference type="InterPro" id="IPR053924">
    <property type="entry name" value="RecX_HTH_2nd"/>
</dbReference>
<dbReference type="PANTHER" id="PTHR33602">
    <property type="entry name" value="REGULATORY PROTEIN RECX FAMILY PROTEIN"/>
    <property type="match status" value="1"/>
</dbReference>
<dbReference type="RefSeq" id="WP_084233767.1">
    <property type="nucleotide sequence ID" value="NZ_FWXW01000002.1"/>
</dbReference>
<dbReference type="AlphaFoldDB" id="A0A1W1ZI68"/>
<evidence type="ECO:0000313" key="7">
    <source>
        <dbReference type="EMBL" id="SMC48210.1"/>
    </source>
</evidence>
<reference evidence="7 8" key="1">
    <citation type="submission" date="2017-04" db="EMBL/GenBank/DDBJ databases">
        <authorList>
            <person name="Afonso C.L."/>
            <person name="Miller P.J."/>
            <person name="Scott M.A."/>
            <person name="Spackman E."/>
            <person name="Goraichik I."/>
            <person name="Dimitrov K.M."/>
            <person name="Suarez D.L."/>
            <person name="Swayne D.E."/>
        </authorList>
    </citation>
    <scope>NUCLEOTIDE SEQUENCE [LARGE SCALE GENOMIC DNA]</scope>
    <source>
        <strain evidence="7 8">DSM 12816</strain>
    </source>
</reference>
<dbReference type="Proteomes" id="UP000192790">
    <property type="component" value="Unassembled WGS sequence"/>
</dbReference>
<evidence type="ECO:0000256" key="3">
    <source>
        <dbReference type="ARBA" id="ARBA00018111"/>
    </source>
</evidence>
<comment type="similarity">
    <text evidence="2 5">Belongs to the RecX family.</text>
</comment>
<dbReference type="PANTHER" id="PTHR33602:SF1">
    <property type="entry name" value="REGULATORY PROTEIN RECX FAMILY PROTEIN"/>
    <property type="match status" value="1"/>
</dbReference>
<dbReference type="STRING" id="1122930.SAMN02745168_1138"/>
<proteinExistence type="inferred from homology"/>
<evidence type="ECO:0000256" key="4">
    <source>
        <dbReference type="ARBA" id="ARBA00022490"/>
    </source>
</evidence>
<comment type="subcellular location">
    <subcellularLocation>
        <location evidence="1 5">Cytoplasm</location>
    </subcellularLocation>
</comment>
<organism evidence="7 8">
    <name type="scientific">Papillibacter cinnamivorans DSM 12816</name>
    <dbReference type="NCBI Taxonomy" id="1122930"/>
    <lineage>
        <taxon>Bacteria</taxon>
        <taxon>Bacillati</taxon>
        <taxon>Bacillota</taxon>
        <taxon>Clostridia</taxon>
        <taxon>Eubacteriales</taxon>
        <taxon>Oscillospiraceae</taxon>
        <taxon>Papillibacter</taxon>
    </lineage>
</organism>
<evidence type="ECO:0000256" key="5">
    <source>
        <dbReference type="HAMAP-Rule" id="MF_01114"/>
    </source>
</evidence>
<accession>A0A1W1ZI68</accession>
<dbReference type="HAMAP" id="MF_01114">
    <property type="entry name" value="RecX"/>
    <property type="match status" value="1"/>
</dbReference>
<evidence type="ECO:0000256" key="2">
    <source>
        <dbReference type="ARBA" id="ARBA00009695"/>
    </source>
</evidence>
<dbReference type="OrthoDB" id="1734100at2"/>
<name>A0A1W1ZI68_9FIRM</name>
<gene>
    <name evidence="5" type="primary">recX</name>
    <name evidence="7" type="ORF">SAMN02745168_1138</name>
</gene>
<dbReference type="GO" id="GO:0005737">
    <property type="term" value="C:cytoplasm"/>
    <property type="evidence" value="ECO:0007669"/>
    <property type="project" value="UniProtKB-SubCell"/>
</dbReference>
<dbReference type="Pfam" id="PF02631">
    <property type="entry name" value="RecX_HTH2"/>
    <property type="match status" value="1"/>
</dbReference>
<dbReference type="GO" id="GO:0006282">
    <property type="term" value="P:regulation of DNA repair"/>
    <property type="evidence" value="ECO:0007669"/>
    <property type="project" value="UniProtKB-UniRule"/>
</dbReference>
<evidence type="ECO:0000313" key="8">
    <source>
        <dbReference type="Proteomes" id="UP000192790"/>
    </source>
</evidence>
<keyword evidence="8" id="KW-1185">Reference proteome</keyword>
<evidence type="ECO:0000259" key="6">
    <source>
        <dbReference type="Pfam" id="PF02631"/>
    </source>
</evidence>
<keyword evidence="4 5" id="KW-0963">Cytoplasm</keyword>
<dbReference type="EMBL" id="FWXW01000002">
    <property type="protein sequence ID" value="SMC48210.1"/>
    <property type="molecule type" value="Genomic_DNA"/>
</dbReference>
<evidence type="ECO:0000256" key="1">
    <source>
        <dbReference type="ARBA" id="ARBA00004496"/>
    </source>
</evidence>
<dbReference type="Gene3D" id="1.10.10.10">
    <property type="entry name" value="Winged helix-like DNA-binding domain superfamily/Winged helix DNA-binding domain"/>
    <property type="match status" value="2"/>
</dbReference>